<feature type="region of interest" description="Disordered" evidence="1">
    <location>
        <begin position="24"/>
        <end position="45"/>
    </location>
</feature>
<keyword evidence="2" id="KW-0732">Signal</keyword>
<evidence type="ECO:0008006" key="5">
    <source>
        <dbReference type="Google" id="ProtNLM"/>
    </source>
</evidence>
<dbReference type="EMBL" id="JAEACQ010000260">
    <property type="protein sequence ID" value="MBL7631117.1"/>
    <property type="molecule type" value="Genomic_DNA"/>
</dbReference>
<proteinExistence type="predicted"/>
<feature type="signal peptide" evidence="2">
    <location>
        <begin position="1"/>
        <end position="18"/>
    </location>
</feature>
<evidence type="ECO:0000313" key="4">
    <source>
        <dbReference type="Proteomes" id="UP000604475"/>
    </source>
</evidence>
<sequence length="95" mass="9833">MKIRMVSAALLAVVGVAAVTTGCSEKAKERGRDAPISTHDDSPARIINMPDGFSNVAAKCDGPNMVYVVYHGDSPYGSIEIAPNDPRCAPAGTTG</sequence>
<protein>
    <recommendedName>
        <fullName evidence="5">Lipoprotein</fullName>
    </recommendedName>
</protein>
<dbReference type="AlphaFoldDB" id="A0A937RJ41"/>
<reference evidence="3" key="1">
    <citation type="submission" date="2020-12" db="EMBL/GenBank/DDBJ databases">
        <title>Genomic characterization of non-nitrogen-fixing Frankia strains.</title>
        <authorList>
            <person name="Carlos-Shanley C."/>
            <person name="Guerra T."/>
            <person name="Hahn D."/>
        </authorList>
    </citation>
    <scope>NUCLEOTIDE SEQUENCE</scope>
    <source>
        <strain evidence="3">CN6</strain>
    </source>
</reference>
<keyword evidence="4" id="KW-1185">Reference proteome</keyword>
<dbReference type="RefSeq" id="WP_203003286.1">
    <property type="nucleotide sequence ID" value="NZ_JADWYU010000095.1"/>
</dbReference>
<feature type="chain" id="PRO_5038789082" description="Lipoprotein" evidence="2">
    <location>
        <begin position="19"/>
        <end position="95"/>
    </location>
</feature>
<feature type="compositionally biased region" description="Basic and acidic residues" evidence="1">
    <location>
        <begin position="25"/>
        <end position="43"/>
    </location>
</feature>
<dbReference type="Proteomes" id="UP000604475">
    <property type="component" value="Unassembled WGS sequence"/>
</dbReference>
<evidence type="ECO:0000313" key="3">
    <source>
        <dbReference type="EMBL" id="MBL7631117.1"/>
    </source>
</evidence>
<evidence type="ECO:0000256" key="1">
    <source>
        <dbReference type="SAM" id="MobiDB-lite"/>
    </source>
</evidence>
<comment type="caution">
    <text evidence="3">The sequence shown here is derived from an EMBL/GenBank/DDBJ whole genome shotgun (WGS) entry which is preliminary data.</text>
</comment>
<accession>A0A937RJ41</accession>
<dbReference type="PROSITE" id="PS51257">
    <property type="entry name" value="PROKAR_LIPOPROTEIN"/>
    <property type="match status" value="1"/>
</dbReference>
<organism evidence="3 4">
    <name type="scientific">Frankia nepalensis</name>
    <dbReference type="NCBI Taxonomy" id="1836974"/>
    <lineage>
        <taxon>Bacteria</taxon>
        <taxon>Bacillati</taxon>
        <taxon>Actinomycetota</taxon>
        <taxon>Actinomycetes</taxon>
        <taxon>Frankiales</taxon>
        <taxon>Frankiaceae</taxon>
        <taxon>Frankia</taxon>
    </lineage>
</organism>
<evidence type="ECO:0000256" key="2">
    <source>
        <dbReference type="SAM" id="SignalP"/>
    </source>
</evidence>
<name>A0A937RJ41_9ACTN</name>
<gene>
    <name evidence="3" type="ORF">I7412_28940</name>
</gene>